<dbReference type="Pfam" id="PF00534">
    <property type="entry name" value="Glycos_transf_1"/>
    <property type="match status" value="1"/>
</dbReference>
<feature type="domain" description="Glycosyl transferase family 1" evidence="1">
    <location>
        <begin position="199"/>
        <end position="355"/>
    </location>
</feature>
<protein>
    <submittedName>
        <fullName evidence="2">Glycosyl transferase group 1</fullName>
    </submittedName>
</protein>
<dbReference type="PANTHER" id="PTHR12526">
    <property type="entry name" value="GLYCOSYLTRANSFERASE"/>
    <property type="match status" value="1"/>
</dbReference>
<dbReference type="InterPro" id="IPR001296">
    <property type="entry name" value="Glyco_trans_1"/>
</dbReference>
<dbReference type="STRING" id="526227.Mesil_2939"/>
<proteinExistence type="predicted"/>
<accession>D7BDF9</accession>
<dbReference type="Proteomes" id="UP000001916">
    <property type="component" value="Chromosome"/>
</dbReference>
<evidence type="ECO:0000313" key="2">
    <source>
        <dbReference type="EMBL" id="ADH64779.1"/>
    </source>
</evidence>
<dbReference type="eggNOG" id="COG0438">
    <property type="taxonomic scope" value="Bacteria"/>
</dbReference>
<evidence type="ECO:0000259" key="1">
    <source>
        <dbReference type="Pfam" id="PF00534"/>
    </source>
</evidence>
<dbReference type="GO" id="GO:0016757">
    <property type="term" value="F:glycosyltransferase activity"/>
    <property type="evidence" value="ECO:0007669"/>
    <property type="project" value="InterPro"/>
</dbReference>
<dbReference type="OrthoDB" id="139410at2"/>
<keyword evidence="2" id="KW-0808">Transferase</keyword>
<dbReference type="PANTHER" id="PTHR12526:SF636">
    <property type="entry name" value="BLL3647 PROTEIN"/>
    <property type="match status" value="1"/>
</dbReference>
<organism evidence="2 3">
    <name type="scientific">Allomeiothermus silvanus (strain ATCC 700542 / DSM 9946 / NBRC 106475 / NCIMB 13440 / VI-R2)</name>
    <name type="common">Thermus silvanus</name>
    <dbReference type="NCBI Taxonomy" id="526227"/>
    <lineage>
        <taxon>Bacteria</taxon>
        <taxon>Thermotogati</taxon>
        <taxon>Deinococcota</taxon>
        <taxon>Deinococci</taxon>
        <taxon>Thermales</taxon>
        <taxon>Thermaceae</taxon>
        <taxon>Allomeiothermus</taxon>
    </lineage>
</organism>
<dbReference type="EMBL" id="CP002042">
    <property type="protein sequence ID" value="ADH64779.1"/>
    <property type="molecule type" value="Genomic_DNA"/>
</dbReference>
<evidence type="ECO:0000313" key="3">
    <source>
        <dbReference type="Proteomes" id="UP000001916"/>
    </source>
</evidence>
<reference evidence="2 3" key="1">
    <citation type="journal article" date="2010" name="Stand. Genomic Sci.">
        <title>Complete genome sequence of Meiothermus silvanus type strain (VI-R2).</title>
        <authorList>
            <person name="Sikorski J."/>
            <person name="Tindall B.J."/>
            <person name="Lowry S."/>
            <person name="Lucas S."/>
            <person name="Nolan M."/>
            <person name="Copeland A."/>
            <person name="Glavina Del Rio T."/>
            <person name="Tice H."/>
            <person name="Cheng J.F."/>
            <person name="Han C."/>
            <person name="Pitluck S."/>
            <person name="Liolios K."/>
            <person name="Ivanova N."/>
            <person name="Mavromatis K."/>
            <person name="Mikhailova N."/>
            <person name="Pati A."/>
            <person name="Goodwin L."/>
            <person name="Chen A."/>
            <person name="Palaniappan K."/>
            <person name="Land M."/>
            <person name="Hauser L."/>
            <person name="Chang Y.J."/>
            <person name="Jeffries C.D."/>
            <person name="Rohde M."/>
            <person name="Goker M."/>
            <person name="Woyke T."/>
            <person name="Bristow J."/>
            <person name="Eisen J.A."/>
            <person name="Markowitz V."/>
            <person name="Hugenholtz P."/>
            <person name="Kyrpides N.C."/>
            <person name="Klenk H.P."/>
            <person name="Lapidus A."/>
        </authorList>
    </citation>
    <scope>NUCLEOTIDE SEQUENCE [LARGE SCALE GENOMIC DNA]</scope>
    <source>
        <strain evidence="3">ATCC 700542 / DSM 9946 / VI-R2</strain>
    </source>
</reference>
<name>D7BDF9_ALLS1</name>
<dbReference type="Gene3D" id="3.40.50.2000">
    <property type="entry name" value="Glycogen Phosphorylase B"/>
    <property type="match status" value="2"/>
</dbReference>
<sequence length="384" mass="43696">MLTMSPANTLSAQPRKPRYVMVSSEVRRDLEQPLEHFQQLEVYHLYNRAPWNDLRPEDFGPRSRRFGSPLSLFVELYRIKPEIIQGPEPFSALMFPFLCAVFLYLLLNPRTKLVTASLEAIPLEKKYPFFLVWPFRVVLPLWFRRAAIIFYLEGGAKANLEKYGAPKGKLVHHLYGSWGVDQREFKPEGPKVTYAKPWPVILNVGRMVPLKGAHILIEAYKKLRDQGLEAILALVGDGPERAKLEAQAEATGYGEDIIFHGTIKHADLANYLRGADIFVMPSISGKIWTQQLSSATWHAMACGLPVVVSDIGRMAEFTPPEAGFLVPERDPDALAEALAKLLRDPDLLRRMSEGALNYARERFNDAQNIRRVEEMILERSGWNR</sequence>
<dbReference type="KEGG" id="msv:Mesil_2939"/>
<dbReference type="SUPFAM" id="SSF53756">
    <property type="entry name" value="UDP-Glycosyltransferase/glycogen phosphorylase"/>
    <property type="match status" value="1"/>
</dbReference>
<keyword evidence="3" id="KW-1185">Reference proteome</keyword>
<dbReference type="CAZy" id="GT4">
    <property type="family name" value="Glycosyltransferase Family 4"/>
</dbReference>
<gene>
    <name evidence="2" type="ordered locus">Mesil_2939</name>
</gene>
<dbReference type="HOGENOM" id="CLU_719252_0_0_0"/>
<dbReference type="AlphaFoldDB" id="D7BDF9"/>